<protein>
    <submittedName>
        <fullName evidence="1">Uncharacterized protein</fullName>
    </submittedName>
</protein>
<sequence length="156" mass="18311">MSAVSQPGYSSRHVLLMPFKRKASRKPFNPDKLFESLVHGLDMIHPHRPELARISHETAKYYPSFMGWHQYMNDWEQDGIRATAQRVTKRWTELREIVRKNMVQLFDELNQLSDNVTNKIDQPDANRKVINLFEDFLSPGRLIQLSINPRQPGRPT</sequence>
<comment type="caution">
    <text evidence="1">The sequence shown here is derived from an EMBL/GenBank/DDBJ whole genome shotgun (WGS) entry which is preliminary data.</text>
</comment>
<evidence type="ECO:0000313" key="2">
    <source>
        <dbReference type="Proteomes" id="UP001152087"/>
    </source>
</evidence>
<dbReference type="EMBL" id="JAOQAV010000019">
    <property type="protein sequence ID" value="KAJ4186745.1"/>
    <property type="molecule type" value="Genomic_DNA"/>
</dbReference>
<proteinExistence type="predicted"/>
<dbReference type="Proteomes" id="UP001152087">
    <property type="component" value="Unassembled WGS sequence"/>
</dbReference>
<accession>A0A9W8R6Q9</accession>
<name>A0A9W8R6Q9_9HYPO</name>
<evidence type="ECO:0000313" key="1">
    <source>
        <dbReference type="EMBL" id="KAJ4186745.1"/>
    </source>
</evidence>
<organism evidence="1 2">
    <name type="scientific">Fusarium falciforme</name>
    <dbReference type="NCBI Taxonomy" id="195108"/>
    <lineage>
        <taxon>Eukaryota</taxon>
        <taxon>Fungi</taxon>
        <taxon>Dikarya</taxon>
        <taxon>Ascomycota</taxon>
        <taxon>Pezizomycotina</taxon>
        <taxon>Sordariomycetes</taxon>
        <taxon>Hypocreomycetidae</taxon>
        <taxon>Hypocreales</taxon>
        <taxon>Nectriaceae</taxon>
        <taxon>Fusarium</taxon>
        <taxon>Fusarium solani species complex</taxon>
    </lineage>
</organism>
<gene>
    <name evidence="1" type="ORF">NW755_007477</name>
</gene>
<reference evidence="1" key="1">
    <citation type="submission" date="2022-09" db="EMBL/GenBank/DDBJ databases">
        <title>Fusarium specimens isolated from Avocado Roots.</title>
        <authorList>
            <person name="Stajich J."/>
            <person name="Roper C."/>
            <person name="Heimlech-Rivalta G."/>
        </authorList>
    </citation>
    <scope>NUCLEOTIDE SEQUENCE</scope>
    <source>
        <strain evidence="1">A02</strain>
    </source>
</reference>
<keyword evidence="2" id="KW-1185">Reference proteome</keyword>
<dbReference type="AlphaFoldDB" id="A0A9W8R6Q9"/>